<keyword evidence="5" id="KW-1185">Reference proteome</keyword>
<dbReference type="InterPro" id="IPR006626">
    <property type="entry name" value="PbH1"/>
</dbReference>
<feature type="domain" description="Secretion system C-terminal sorting" evidence="3">
    <location>
        <begin position="1501"/>
        <end position="1565"/>
    </location>
</feature>
<reference evidence="4 5" key="1">
    <citation type="submission" date="2019-07" db="EMBL/GenBank/DDBJ databases">
        <authorList>
            <person name="Huq M.A."/>
        </authorList>
    </citation>
    <scope>NUCLEOTIDE SEQUENCE [LARGE SCALE GENOMIC DNA]</scope>
    <source>
        <strain evidence="4 5">MAH-3</strain>
    </source>
</reference>
<dbReference type="OrthoDB" id="1465457at2"/>
<dbReference type="Proteomes" id="UP000316008">
    <property type="component" value="Unassembled WGS sequence"/>
</dbReference>
<protein>
    <submittedName>
        <fullName evidence="4">T9SS type A sorting domain-containing protein</fullName>
    </submittedName>
</protein>
<accession>A0A556MQV0</accession>
<dbReference type="RefSeq" id="WP_144333252.1">
    <property type="nucleotide sequence ID" value="NZ_VLPL01000005.1"/>
</dbReference>
<name>A0A556MQV0_9FLAO</name>
<dbReference type="InterPro" id="IPR012334">
    <property type="entry name" value="Pectin_lyas_fold"/>
</dbReference>
<gene>
    <name evidence="4" type="ORF">FO442_11050</name>
</gene>
<keyword evidence="1 2" id="KW-0732">Signal</keyword>
<evidence type="ECO:0000256" key="1">
    <source>
        <dbReference type="ARBA" id="ARBA00022729"/>
    </source>
</evidence>
<dbReference type="Pfam" id="PF18962">
    <property type="entry name" value="Por_Secre_tail"/>
    <property type="match status" value="1"/>
</dbReference>
<sequence length="1574" mass="172654">MKFCLTTFTFFLLAGIGHAQLSGTYTIGGSSPSYSTITAAVNALNAQGVSGPVTFNIRDGIYAEHVIIDQIAGASQTNRIIFQSESLDSSLVRWEFNNTILADNYVCRLNGADFITIRHLTLARDLSSSQGCRTVIFENGAHNNRVEHCRLIGRISSSEEYNVIHSPNTIDTANYIGYNKIQGGYTNIGLTGLNSTALEGGTVIEYNQGSGSLYSMKFRYSSQFRVLNNTFVGSMDIEYFDGKSRFVNNNVSNGGVDIINQLTSTDSLIVFGNMLTGTATSNALYVFNCPNVYVFHNTLVSGLSSSGVGGVFYAKNCNLSYANNIAQSTSTGYAAYFENGNVTADYNIYYSTSTTRLIWRTISYTDLAHWQTMTPYDDHSFQSITNFIGAGTGNLHIFADIEASNNALDLNIGKDLDGNNRFATPDIGADEFDNPDNEAGVVKLMNIPTQICSATVPLVAAVRNYGEIPMTSVAVNWSVNGVTQPVVNWTGSVLPGDSAFVTLSNFFFAPSSTYNFVASTTMPNGQVDAVPSNDSYTNTPVYTMMQGSYTVGGVNPDYPTINSCVSALIQRGVCGPVVFNIRAGIYNEFLDFDGNAMNGLSSTNTVTFQSETLDSTSVEMNYTNTSNSPLWMIDTWRAKHLVFRYMTFSRTSYSGWTNPYNSMYFDMADHITIENCVFRSPVNLLGKGVTFERSSNIKIHNCVFKSMYSCIDIEGDPYSTNTNENVSVQNNRFFNFRERALKVYSIQDSVEIKNNYFTNDTIVLSDGLTIGTNALVATLCGGVVEIMNNRIEGRYGEEAMHVSCMNGTPAYRVKVYNNFISVGCGYGIGTGGGGQGTIALETYTNNYVDFQYNTIHIYSVPWALDDKYCRAAVEIRPFSPSHNIRFKNNIIQADTLEAFFYFPSDWNTTVFSEFDNNNYYRTGQYNIPMSTAPGWPGNWNTNSVSINPLFYSKRDLHVLNPQLAMGIAIASPSVPTDIDGELRAHPTVGADEGNFDPINIGSIQTKVESDCDSARVFARVFNYCLDTINSFELNFTVDGVLSGQTAEWNGTLYPGDTVDWIQIGAFEQTNGQTYLVKTHTLLPNLVTDQLFANDSSGFIYTSNFQNMSIDLGEDLVACAHDTVTLTPQNGPFSNITWSTLEIGQSIEVTSGGTYFVTGTYSSGCVSSDTIEVEFSTPVPVFLTQSEFILTASTSLETTAWYFNNTLIPGEMDTVLNWTNLGSYYAVLTDSSGCSSYSDTLEVENFRDAGILEVHYNHICDSTFIIVDVKNFGTQPILSLEFELIVDGTILSVPNWTGIIASGDTLEDLAIAGIPHVFGQLYIVSARTELPNSGLDSYQPNDGVSSSYQLQQSVFDLGPDTHICKGGSLELYLTDSTNFSDFSWSTGSTNASITIVADGTYTLEALDNFGCERTDEIEVVTAGDIDPTISFSNNTLYSSMNSGNQWYLDGILISNAVGNSFVPTQNGNYTVEYTDQYGCVASSAVYELTNLGIEENDQLFEIYPNPVADVLYVVSKSSEPAEFVIIDVSGKEIQKGQITSQTQVVLLKELEAGTYYIRLSNSNTTHRFIKSGLKY</sequence>
<dbReference type="InterPro" id="IPR011050">
    <property type="entry name" value="Pectin_lyase_fold/virulence"/>
</dbReference>
<feature type="signal peptide" evidence="2">
    <location>
        <begin position="1"/>
        <end position="19"/>
    </location>
</feature>
<dbReference type="Gene3D" id="2.160.20.10">
    <property type="entry name" value="Single-stranded right-handed beta-helix, Pectin lyase-like"/>
    <property type="match status" value="2"/>
</dbReference>
<dbReference type="SUPFAM" id="SSF51126">
    <property type="entry name" value="Pectin lyase-like"/>
    <property type="match status" value="2"/>
</dbReference>
<evidence type="ECO:0000256" key="2">
    <source>
        <dbReference type="SAM" id="SignalP"/>
    </source>
</evidence>
<organism evidence="4 5">
    <name type="scientific">Fluviicola chungangensis</name>
    <dbReference type="NCBI Taxonomy" id="2597671"/>
    <lineage>
        <taxon>Bacteria</taxon>
        <taxon>Pseudomonadati</taxon>
        <taxon>Bacteroidota</taxon>
        <taxon>Flavobacteriia</taxon>
        <taxon>Flavobacteriales</taxon>
        <taxon>Crocinitomicaceae</taxon>
        <taxon>Fluviicola</taxon>
    </lineage>
</organism>
<dbReference type="SMART" id="SM00710">
    <property type="entry name" value="PbH1"/>
    <property type="match status" value="9"/>
</dbReference>
<evidence type="ECO:0000313" key="4">
    <source>
        <dbReference type="EMBL" id="TSJ42297.1"/>
    </source>
</evidence>
<evidence type="ECO:0000313" key="5">
    <source>
        <dbReference type="Proteomes" id="UP000316008"/>
    </source>
</evidence>
<feature type="chain" id="PRO_5021980924" evidence="2">
    <location>
        <begin position="20"/>
        <end position="1574"/>
    </location>
</feature>
<dbReference type="EMBL" id="VLPL01000005">
    <property type="protein sequence ID" value="TSJ42297.1"/>
    <property type="molecule type" value="Genomic_DNA"/>
</dbReference>
<dbReference type="NCBIfam" id="TIGR04183">
    <property type="entry name" value="Por_Secre_tail"/>
    <property type="match status" value="1"/>
</dbReference>
<dbReference type="InterPro" id="IPR026444">
    <property type="entry name" value="Secre_tail"/>
</dbReference>
<evidence type="ECO:0000259" key="3">
    <source>
        <dbReference type="Pfam" id="PF18962"/>
    </source>
</evidence>
<comment type="caution">
    <text evidence="4">The sequence shown here is derived from an EMBL/GenBank/DDBJ whole genome shotgun (WGS) entry which is preliminary data.</text>
</comment>
<proteinExistence type="predicted"/>